<protein>
    <submittedName>
        <fullName evidence="1">Uncharacterized protein</fullName>
    </submittedName>
</protein>
<dbReference type="RefSeq" id="WP_320317689.1">
    <property type="nucleotide sequence ID" value="NZ_JAVIIX010000012.1"/>
</dbReference>
<dbReference type="Proteomes" id="UP001271780">
    <property type="component" value="Unassembled WGS sequence"/>
</dbReference>
<proteinExistence type="predicted"/>
<evidence type="ECO:0000313" key="2">
    <source>
        <dbReference type="Proteomes" id="UP001271780"/>
    </source>
</evidence>
<comment type="caution">
    <text evidence="1">The sequence shown here is derived from an EMBL/GenBank/DDBJ whole genome shotgun (WGS) entry which is preliminary data.</text>
</comment>
<organism evidence="1 2">
    <name type="scientific">Mesorhizobium dulcispinae</name>
    <dbReference type="NCBI Taxonomy" id="3072316"/>
    <lineage>
        <taxon>Bacteria</taxon>
        <taxon>Pseudomonadati</taxon>
        <taxon>Pseudomonadota</taxon>
        <taxon>Alphaproteobacteria</taxon>
        <taxon>Hyphomicrobiales</taxon>
        <taxon>Phyllobacteriaceae</taxon>
        <taxon>Mesorhizobium</taxon>
    </lineage>
</organism>
<reference evidence="1 2" key="1">
    <citation type="submission" date="2023-08" db="EMBL/GenBank/DDBJ databases">
        <title>Implementing the SeqCode for naming new Mesorhizobium species isolated from Vachellia karroo root nodules.</title>
        <authorList>
            <person name="Van Lill M."/>
        </authorList>
    </citation>
    <scope>NUCLEOTIDE SEQUENCE [LARGE SCALE GENOMIC DNA]</scope>
    <source>
        <strain evidence="1 2">VK23A</strain>
    </source>
</reference>
<evidence type="ECO:0000313" key="1">
    <source>
        <dbReference type="EMBL" id="MDX8474534.1"/>
    </source>
</evidence>
<dbReference type="EMBL" id="JAVIIZ010000013">
    <property type="protein sequence ID" value="MDX8474534.1"/>
    <property type="molecule type" value="Genomic_DNA"/>
</dbReference>
<accession>A0ABU4XLU8</accession>
<keyword evidence="2" id="KW-1185">Reference proteome</keyword>
<gene>
    <name evidence="1" type="ORF">RFM27_20835</name>
</gene>
<name>A0ABU4XLU8_9HYPH</name>
<sequence>MADVIAVLEKLLAENTGPVSIAAGIAAPRVIVVRPRGRPAMADRRLRDEPKSGYMLRSYGSEG</sequence>